<evidence type="ECO:0000256" key="3">
    <source>
        <dbReference type="ARBA" id="ARBA00012506"/>
    </source>
</evidence>
<dbReference type="PIRSF" id="PIRSF000903">
    <property type="entry name" value="B5n-ttraPtase_sm"/>
    <property type="match status" value="1"/>
</dbReference>
<organism evidence="10 11">
    <name type="scientific">Stenotrophobium rhamnosiphilum</name>
    <dbReference type="NCBI Taxonomy" id="2029166"/>
    <lineage>
        <taxon>Bacteria</taxon>
        <taxon>Pseudomonadati</taxon>
        <taxon>Pseudomonadota</taxon>
        <taxon>Gammaproteobacteria</taxon>
        <taxon>Nevskiales</taxon>
        <taxon>Nevskiaceae</taxon>
        <taxon>Stenotrophobium</taxon>
    </lineage>
</organism>
<dbReference type="NCBIfam" id="TIGR00668">
    <property type="entry name" value="apaH"/>
    <property type="match status" value="1"/>
</dbReference>
<dbReference type="InterPro" id="IPR004843">
    <property type="entry name" value="Calcineurin-like_PHP"/>
</dbReference>
<dbReference type="SUPFAM" id="SSF56300">
    <property type="entry name" value="Metallo-dependent phosphatases"/>
    <property type="match status" value="1"/>
</dbReference>
<evidence type="ECO:0000256" key="8">
    <source>
        <dbReference type="ARBA" id="ARBA00049417"/>
    </source>
</evidence>
<dbReference type="InterPro" id="IPR004617">
    <property type="entry name" value="ApaH"/>
</dbReference>
<comment type="function">
    <text evidence="1">Hydrolyzes diadenosine 5',5'''-P1,P4-tetraphosphate to yield ADP.</text>
</comment>
<evidence type="ECO:0000256" key="1">
    <source>
        <dbReference type="ARBA" id="ARBA00003413"/>
    </source>
</evidence>
<evidence type="ECO:0000256" key="7">
    <source>
        <dbReference type="ARBA" id="ARBA00033210"/>
    </source>
</evidence>
<accession>A0A2T5MJJ6</accession>
<dbReference type="OrthoDB" id="9807890at2"/>
<proteinExistence type="inferred from homology"/>
<evidence type="ECO:0000313" key="10">
    <source>
        <dbReference type="EMBL" id="PTU32719.1"/>
    </source>
</evidence>
<evidence type="ECO:0000256" key="5">
    <source>
        <dbReference type="ARBA" id="ARBA00031248"/>
    </source>
</evidence>
<evidence type="ECO:0000259" key="9">
    <source>
        <dbReference type="Pfam" id="PF00149"/>
    </source>
</evidence>
<sequence length="278" mass="30877">MTTYAIGDLQGCFAPLQRLLLKIDFSPHRDRLVFAGDLVNRGPQSLEVLRYVKSLGHAATTVLGNHDLHLIAAARSGHVGRNDTFDDILRASDCDELLDWLLAQPLVYEDTDSGALILHAGVPPQWDRAQTLSLAQEVSSTLTGPKSDKFLAQMYGNDPDIWDEKLRGIERLRFVVNCLTRLRYCEADGRTHLKPSGTPGTQAQGLMPWFEVPGRKTAQDTIIFGHWSTLGKVHWPQAQVYGLDTGCLWGGCLTALNLTTMQTINVDCEQFQKPHAKD</sequence>
<name>A0A2T5MJJ6_9GAMM</name>
<dbReference type="PANTHER" id="PTHR40942">
    <property type="match status" value="1"/>
</dbReference>
<dbReference type="EMBL" id="QANS01000001">
    <property type="protein sequence ID" value="PTU32719.1"/>
    <property type="molecule type" value="Genomic_DNA"/>
</dbReference>
<dbReference type="EC" id="3.6.1.41" evidence="3"/>
<dbReference type="CDD" id="cd07422">
    <property type="entry name" value="MPP_ApaH"/>
    <property type="match status" value="1"/>
</dbReference>
<dbReference type="GO" id="GO:0008803">
    <property type="term" value="F:bis(5'-nucleosyl)-tetraphosphatase (symmetrical) activity"/>
    <property type="evidence" value="ECO:0007669"/>
    <property type="project" value="UniProtKB-EC"/>
</dbReference>
<dbReference type="Gene3D" id="3.60.21.10">
    <property type="match status" value="1"/>
</dbReference>
<evidence type="ECO:0000256" key="2">
    <source>
        <dbReference type="ARBA" id="ARBA00005419"/>
    </source>
</evidence>
<comment type="catalytic activity">
    <reaction evidence="8">
        <text>P(1),P(4)-bis(5'-adenosyl) tetraphosphate + H2O = 2 ADP + 2 H(+)</text>
        <dbReference type="Rhea" id="RHEA:24252"/>
        <dbReference type="ChEBI" id="CHEBI:15377"/>
        <dbReference type="ChEBI" id="CHEBI:15378"/>
        <dbReference type="ChEBI" id="CHEBI:58141"/>
        <dbReference type="ChEBI" id="CHEBI:456216"/>
        <dbReference type="EC" id="3.6.1.41"/>
    </reaction>
</comment>
<dbReference type="PANTHER" id="PTHR40942:SF4">
    <property type="entry name" value="CYTOCHROME C5"/>
    <property type="match status" value="1"/>
</dbReference>
<dbReference type="NCBIfam" id="NF001204">
    <property type="entry name" value="PRK00166.1"/>
    <property type="match status" value="1"/>
</dbReference>
<comment type="similarity">
    <text evidence="2">Belongs to the Ap4A hydrolase family.</text>
</comment>
<evidence type="ECO:0000256" key="4">
    <source>
        <dbReference type="ARBA" id="ARBA00022801"/>
    </source>
</evidence>
<evidence type="ECO:0000256" key="6">
    <source>
        <dbReference type="ARBA" id="ARBA00032248"/>
    </source>
</evidence>
<evidence type="ECO:0000313" key="11">
    <source>
        <dbReference type="Proteomes" id="UP000244248"/>
    </source>
</evidence>
<protein>
    <recommendedName>
        <fullName evidence="3">bis(5'-nucleosyl)-tetraphosphatase (symmetrical)</fullName>
        <ecNumber evidence="3">3.6.1.41</ecNumber>
    </recommendedName>
    <alternativeName>
        <fullName evidence="6">Ap4A hydrolase</fullName>
    </alternativeName>
    <alternativeName>
        <fullName evidence="5">Diadenosine 5',5'''-P1,P4-tetraphosphate pyrophosphohydrolase</fullName>
    </alternativeName>
    <alternativeName>
        <fullName evidence="7">Diadenosine tetraphosphatase</fullName>
    </alternativeName>
</protein>
<keyword evidence="11" id="KW-1185">Reference proteome</keyword>
<dbReference type="InterPro" id="IPR029052">
    <property type="entry name" value="Metallo-depent_PP-like"/>
</dbReference>
<reference evidence="10 11" key="1">
    <citation type="submission" date="2018-04" db="EMBL/GenBank/DDBJ databases">
        <title>Novel species isolated from glacier.</title>
        <authorList>
            <person name="Liu Q."/>
            <person name="Xin Y.-H."/>
        </authorList>
    </citation>
    <scope>NUCLEOTIDE SEQUENCE [LARGE SCALE GENOMIC DNA]</scope>
    <source>
        <strain evidence="10 11">GT1R17</strain>
    </source>
</reference>
<gene>
    <name evidence="10" type="ORF">CJD38_00920</name>
</gene>
<dbReference type="Proteomes" id="UP000244248">
    <property type="component" value="Unassembled WGS sequence"/>
</dbReference>
<dbReference type="AlphaFoldDB" id="A0A2T5MJJ6"/>
<dbReference type="Pfam" id="PF00149">
    <property type="entry name" value="Metallophos"/>
    <property type="match status" value="1"/>
</dbReference>
<dbReference type="RefSeq" id="WP_107938426.1">
    <property type="nucleotide sequence ID" value="NZ_QANS01000001.1"/>
</dbReference>
<keyword evidence="4" id="KW-0378">Hydrolase</keyword>
<feature type="domain" description="Calcineurin-like phosphoesterase" evidence="9">
    <location>
        <begin position="1"/>
        <end position="153"/>
    </location>
</feature>
<comment type="caution">
    <text evidence="10">The sequence shown here is derived from an EMBL/GenBank/DDBJ whole genome shotgun (WGS) entry which is preliminary data.</text>
</comment>